<feature type="binding site" evidence="7">
    <location>
        <position position="502"/>
    </location>
    <ligand>
        <name>substrate</name>
    </ligand>
</feature>
<dbReference type="GO" id="GO:0004557">
    <property type="term" value="F:alpha-galactosidase activity"/>
    <property type="evidence" value="ECO:0007669"/>
    <property type="project" value="UniProtKB-UniRule"/>
</dbReference>
<dbReference type="PANTHER" id="PTHR43053:SF3">
    <property type="entry name" value="ALPHA-GALACTOSIDASE C-RELATED"/>
    <property type="match status" value="1"/>
</dbReference>
<keyword evidence="11" id="KW-1185">Reference proteome</keyword>
<feature type="binding site" evidence="7">
    <location>
        <begin position="346"/>
        <end position="347"/>
    </location>
    <ligand>
        <name>substrate</name>
    </ligand>
</feature>
<sequence>MNAARIIALSADDVSVLLTIDGVRLPIITYWGDRLVATDEDLRVLAASSGRTGIDGASDVPYEPSLLPEHTFGWGGRPGVAMHRGGASWSPRLAVDGVELDGREVAAGQVVQSGAGTVCVLARDDAAEVTLVLEIALTDAGLLRTRAIVRNDSGSAEPLEVGGVSLALAVPTAAREVLDFAGRWGTEKVPQRHPVVVGTHARESRRGRTGLDATGTIALGTPGFDSRSGQVWLCHVGIGGNHEHAVERSDGYLAFRGGELLLPGEVRLATGREYSSPWVYGSYGDGLDAAADRYHRLLRGLSRSSARPRPVTLNIWEAVLFDQDRATLDAFASTAAELGVERFVIDDGWFRGRRHDRAGLGDWTPDPAVWPEGLAPFARHVRSLGMELGLWVEPEMINEDSDLARAHPDWILRAGPDLPARVRHQQVLDLTNPDAFAHILAALDELVRDLELTYLKWDHNRDLVDAGHPGSGAAAVHEQTLSVYRLLDELRAAHPALEIESCASGGGRVDLGILQRTDRVHTSDNHDPLERSRMLRWTGLLVPPEMLGSHVASATSSATNRTHDLHTRCAIAFLGHFGIECDVRELSGPDRAELARWVADYKVHRDLISTGRVVTGGDEDPDAPTLRGVVAADGGEALYTIVTPPLSADSRRRVRLPGLRPDRRYRLEAARPATMGPGWLEPLWLRTVPALGRGAADAPGTTVLSGDVLGRAGLDLPTFNPDRVLLVRAVAVDAGTTLQRSNP</sequence>
<dbReference type="PANTHER" id="PTHR43053">
    <property type="entry name" value="GLYCOSIDASE FAMILY 31"/>
    <property type="match status" value="1"/>
</dbReference>
<dbReference type="Pfam" id="PF16875">
    <property type="entry name" value="Glyco_hydro_36N"/>
    <property type="match status" value="1"/>
</dbReference>
<dbReference type="InterPro" id="IPR031705">
    <property type="entry name" value="Glyco_hydro_36_C"/>
</dbReference>
<dbReference type="EC" id="3.2.1.22" evidence="2 5"/>
<keyword evidence="4 5" id="KW-0326">Glycosidase</keyword>
<keyword evidence="3 5" id="KW-0378">Hydrolase</keyword>
<dbReference type="InterPro" id="IPR031704">
    <property type="entry name" value="Glyco_hydro_36_N"/>
</dbReference>
<evidence type="ECO:0000259" key="8">
    <source>
        <dbReference type="Pfam" id="PF16874"/>
    </source>
</evidence>
<feature type="domain" description="Glycosyl hydrolase family 36 C-terminal" evidence="8">
    <location>
        <begin position="629"/>
        <end position="718"/>
    </location>
</feature>
<gene>
    <name evidence="10" type="ORF">J4E96_08560</name>
</gene>
<dbReference type="Proteomes" id="UP000663937">
    <property type="component" value="Chromosome"/>
</dbReference>
<dbReference type="Pfam" id="PF16874">
    <property type="entry name" value="Glyco_hydro_36C"/>
    <property type="match status" value="1"/>
</dbReference>
<evidence type="ECO:0000256" key="6">
    <source>
        <dbReference type="PIRSR" id="PIRSR005536-1"/>
    </source>
</evidence>
<evidence type="ECO:0000256" key="2">
    <source>
        <dbReference type="ARBA" id="ARBA00012755"/>
    </source>
</evidence>
<feature type="binding site" evidence="7">
    <location>
        <position position="184"/>
    </location>
    <ligand>
        <name>substrate</name>
    </ligand>
</feature>
<dbReference type="PRINTS" id="PR00743">
    <property type="entry name" value="GLHYDRLASE36"/>
</dbReference>
<dbReference type="RefSeq" id="WP_227425340.1">
    <property type="nucleotide sequence ID" value="NZ_CP071868.1"/>
</dbReference>
<proteinExistence type="inferred from homology"/>
<organism evidence="10 11">
    <name type="scientific">Pengzhenrongella sicca</name>
    <dbReference type="NCBI Taxonomy" id="2819238"/>
    <lineage>
        <taxon>Bacteria</taxon>
        <taxon>Bacillati</taxon>
        <taxon>Actinomycetota</taxon>
        <taxon>Actinomycetes</taxon>
        <taxon>Micrococcales</taxon>
        <taxon>Pengzhenrongella</taxon>
    </lineage>
</organism>
<dbReference type="Gene3D" id="2.70.98.60">
    <property type="entry name" value="alpha-galactosidase from lactobacil brevis"/>
    <property type="match status" value="1"/>
</dbReference>
<dbReference type="InterPro" id="IPR013785">
    <property type="entry name" value="Aldolase_TIM"/>
</dbReference>
<accession>A0A8A4ZG09</accession>
<evidence type="ECO:0000259" key="9">
    <source>
        <dbReference type="Pfam" id="PF16875"/>
    </source>
</evidence>
<dbReference type="KEGG" id="psic:J4E96_08560"/>
<feature type="binding site" evidence="7">
    <location>
        <begin position="456"/>
        <end position="460"/>
    </location>
    <ligand>
        <name>substrate</name>
    </ligand>
</feature>
<dbReference type="InterPro" id="IPR038417">
    <property type="entry name" value="Alpga-gal_N_sf"/>
</dbReference>
<dbReference type="GO" id="GO:0016052">
    <property type="term" value="P:carbohydrate catabolic process"/>
    <property type="evidence" value="ECO:0007669"/>
    <property type="project" value="InterPro"/>
</dbReference>
<evidence type="ECO:0000256" key="7">
    <source>
        <dbReference type="PIRSR" id="PIRSR005536-2"/>
    </source>
</evidence>
<feature type="active site" description="Proton donor" evidence="6">
    <location>
        <position position="524"/>
    </location>
</feature>
<name>A0A8A4ZG09_9MICO</name>
<dbReference type="InterPro" id="IPR050985">
    <property type="entry name" value="Alpha-glycosidase_related"/>
</dbReference>
<dbReference type="SUPFAM" id="SSF51445">
    <property type="entry name" value="(Trans)glycosidases"/>
    <property type="match status" value="1"/>
</dbReference>
<dbReference type="PIRSF" id="PIRSF005536">
    <property type="entry name" value="Agal"/>
    <property type="match status" value="1"/>
</dbReference>
<dbReference type="InterPro" id="IPR017853">
    <property type="entry name" value="GH"/>
</dbReference>
<feature type="binding site" evidence="7">
    <location>
        <position position="423"/>
    </location>
    <ligand>
        <name>substrate</name>
    </ligand>
</feature>
<dbReference type="CDD" id="cd14791">
    <property type="entry name" value="GH36"/>
    <property type="match status" value="1"/>
</dbReference>
<dbReference type="FunFam" id="3.20.20.70:FF:000118">
    <property type="entry name" value="Alpha-galactosidase"/>
    <property type="match status" value="1"/>
</dbReference>
<dbReference type="Gene3D" id="3.20.20.70">
    <property type="entry name" value="Aldolase class I"/>
    <property type="match status" value="1"/>
</dbReference>
<dbReference type="InterPro" id="IPR002252">
    <property type="entry name" value="Glyco_hydro_36"/>
</dbReference>
<feature type="binding site" evidence="7">
    <location>
        <position position="524"/>
    </location>
    <ligand>
        <name>substrate</name>
    </ligand>
</feature>
<protein>
    <recommendedName>
        <fullName evidence="2 5">Alpha-galactosidase</fullName>
        <ecNumber evidence="2 5">3.2.1.22</ecNumber>
    </recommendedName>
</protein>
<feature type="domain" description="Glycosyl hydrolase family 36 N-terminal" evidence="9">
    <location>
        <begin position="25"/>
        <end position="269"/>
    </location>
</feature>
<comment type="catalytic activity">
    <reaction evidence="1 5">
        <text>Hydrolysis of terminal, non-reducing alpha-D-galactose residues in alpha-D-galactosides, including galactose oligosaccharides, galactomannans and galactolipids.</text>
        <dbReference type="EC" id="3.2.1.22"/>
    </reaction>
</comment>
<evidence type="ECO:0000256" key="3">
    <source>
        <dbReference type="ARBA" id="ARBA00022801"/>
    </source>
</evidence>
<evidence type="ECO:0000256" key="4">
    <source>
        <dbReference type="ARBA" id="ARBA00023295"/>
    </source>
</evidence>
<reference evidence="10" key="1">
    <citation type="submission" date="2021-03" db="EMBL/GenBank/DDBJ databases">
        <title>Pengzhenrongella sicca gen. nov., sp. nov., a new member of suborder Micrococcineae isolated from High-Arctic tundra soil.</title>
        <authorList>
            <person name="Peng F."/>
        </authorList>
    </citation>
    <scope>NUCLEOTIDE SEQUENCE</scope>
    <source>
        <strain evidence="10">LRZ-2</strain>
    </source>
</reference>
<dbReference type="Pfam" id="PF02065">
    <property type="entry name" value="Melibiase"/>
    <property type="match status" value="1"/>
</dbReference>
<evidence type="ECO:0000256" key="1">
    <source>
        <dbReference type="ARBA" id="ARBA00001255"/>
    </source>
</evidence>
<feature type="active site" description="Nucleophile" evidence="6">
    <location>
        <position position="458"/>
    </location>
</feature>
<evidence type="ECO:0000313" key="10">
    <source>
        <dbReference type="EMBL" id="QTE30960.1"/>
    </source>
</evidence>
<dbReference type="EMBL" id="CP071868">
    <property type="protein sequence ID" value="QTE30960.1"/>
    <property type="molecule type" value="Genomic_DNA"/>
</dbReference>
<evidence type="ECO:0000256" key="5">
    <source>
        <dbReference type="PIRNR" id="PIRNR005536"/>
    </source>
</evidence>
<comment type="similarity">
    <text evidence="5">Belongs to the glycosyl hydrolase.</text>
</comment>
<dbReference type="AlphaFoldDB" id="A0A8A4ZG09"/>
<evidence type="ECO:0000313" key="11">
    <source>
        <dbReference type="Proteomes" id="UP000663937"/>
    </source>
</evidence>